<reference evidence="1" key="1">
    <citation type="journal article" date="2015" name="Nature">
        <title>Complex archaea that bridge the gap between prokaryotes and eukaryotes.</title>
        <authorList>
            <person name="Spang A."/>
            <person name="Saw J.H."/>
            <person name="Jorgensen S.L."/>
            <person name="Zaremba-Niedzwiedzka K."/>
            <person name="Martijn J."/>
            <person name="Lind A.E."/>
            <person name="van Eijk R."/>
            <person name="Schleper C."/>
            <person name="Guy L."/>
            <person name="Ettema T.J."/>
        </authorList>
    </citation>
    <scope>NUCLEOTIDE SEQUENCE</scope>
</reference>
<gene>
    <name evidence="1" type="ORF">LCGC14_2089770</name>
</gene>
<protein>
    <submittedName>
        <fullName evidence="1">Uncharacterized protein</fullName>
    </submittedName>
</protein>
<evidence type="ECO:0000313" key="1">
    <source>
        <dbReference type="EMBL" id="KKL71949.1"/>
    </source>
</evidence>
<dbReference type="AlphaFoldDB" id="A0A0F9EDC5"/>
<sequence length="179" mass="19875">MKQLEQLEKGLIESAKAKQVAIDLATEASVDFNDELARVMLDNPQLRKYQDINIAAQEMAKVHKDHYDETKANAVKELLTLTDPEDMADIDAFGYRLEKKVALSNDPTMVEQLVKMGLHSLLLPNRPLITTFIKANAVKSGGSYELPFWLITHWGGVVDVNAVIKPTISDAKIAKSTAK</sequence>
<name>A0A0F9EDC5_9ZZZZ</name>
<accession>A0A0F9EDC5</accession>
<organism evidence="1">
    <name type="scientific">marine sediment metagenome</name>
    <dbReference type="NCBI Taxonomy" id="412755"/>
    <lineage>
        <taxon>unclassified sequences</taxon>
        <taxon>metagenomes</taxon>
        <taxon>ecological metagenomes</taxon>
    </lineage>
</organism>
<proteinExistence type="predicted"/>
<dbReference type="EMBL" id="LAZR01025426">
    <property type="protein sequence ID" value="KKL71949.1"/>
    <property type="molecule type" value="Genomic_DNA"/>
</dbReference>
<comment type="caution">
    <text evidence="1">The sequence shown here is derived from an EMBL/GenBank/DDBJ whole genome shotgun (WGS) entry which is preliminary data.</text>
</comment>